<dbReference type="Gene3D" id="3.30.200.20">
    <property type="entry name" value="Phosphorylase Kinase, domain 1"/>
    <property type="match status" value="1"/>
</dbReference>
<dbReference type="Pfam" id="PF00139">
    <property type="entry name" value="Lectin_legB"/>
    <property type="match status" value="1"/>
</dbReference>
<dbReference type="Proteomes" id="UP001346149">
    <property type="component" value="Unassembled WGS sequence"/>
</dbReference>
<feature type="domain" description="Legume lectin" evidence="5">
    <location>
        <begin position="70"/>
        <end position="231"/>
    </location>
</feature>
<dbReference type="CDD" id="cd06899">
    <property type="entry name" value="lectin_legume_LecRK_Arcelin_ConA"/>
    <property type="match status" value="1"/>
</dbReference>
<feature type="transmembrane region" description="Helical" evidence="3">
    <location>
        <begin position="259"/>
        <end position="282"/>
    </location>
</feature>
<feature type="chain" id="PRO_5043013852" description="Legume lectin domain-containing protein" evidence="4">
    <location>
        <begin position="29"/>
        <end position="352"/>
    </location>
</feature>
<evidence type="ECO:0000313" key="7">
    <source>
        <dbReference type="Proteomes" id="UP001346149"/>
    </source>
</evidence>
<keyword evidence="3" id="KW-0812">Transmembrane</keyword>
<dbReference type="PANTHER" id="PTHR32401">
    <property type="entry name" value="CONCANAVALIN A-LIKE LECTIN FAMILY PROTEIN"/>
    <property type="match status" value="1"/>
</dbReference>
<evidence type="ECO:0000256" key="1">
    <source>
        <dbReference type="ARBA" id="ARBA00007606"/>
    </source>
</evidence>
<evidence type="ECO:0000256" key="3">
    <source>
        <dbReference type="SAM" id="Phobius"/>
    </source>
</evidence>
<dbReference type="PROSITE" id="PS00307">
    <property type="entry name" value="LECTIN_LEGUME_BETA"/>
    <property type="match status" value="1"/>
</dbReference>
<feature type="signal peptide" evidence="4">
    <location>
        <begin position="1"/>
        <end position="28"/>
    </location>
</feature>
<reference evidence="6 7" key="1">
    <citation type="journal article" date="2023" name="Hortic Res">
        <title>Pangenome of water caltrop reveals structural variations and asymmetric subgenome divergence after allopolyploidization.</title>
        <authorList>
            <person name="Zhang X."/>
            <person name="Chen Y."/>
            <person name="Wang L."/>
            <person name="Yuan Y."/>
            <person name="Fang M."/>
            <person name="Shi L."/>
            <person name="Lu R."/>
            <person name="Comes H.P."/>
            <person name="Ma Y."/>
            <person name="Chen Y."/>
            <person name="Huang G."/>
            <person name="Zhou Y."/>
            <person name="Zheng Z."/>
            <person name="Qiu Y."/>
        </authorList>
    </citation>
    <scope>NUCLEOTIDE SEQUENCE [LARGE SCALE GENOMIC DNA]</scope>
    <source>
        <strain evidence="6">F231</strain>
    </source>
</reference>
<evidence type="ECO:0000256" key="2">
    <source>
        <dbReference type="ARBA" id="ARBA00022734"/>
    </source>
</evidence>
<comment type="caution">
    <text evidence="6">The sequence shown here is derived from an EMBL/GenBank/DDBJ whole genome shotgun (WGS) entry which is preliminary data.</text>
</comment>
<evidence type="ECO:0000256" key="4">
    <source>
        <dbReference type="SAM" id="SignalP"/>
    </source>
</evidence>
<accession>A0AAN7RFB1</accession>
<dbReference type="InterPro" id="IPR019825">
    <property type="entry name" value="Lectin_legB_Mn/Ca_BS"/>
</dbReference>
<dbReference type="GO" id="GO:0030246">
    <property type="term" value="F:carbohydrate binding"/>
    <property type="evidence" value="ECO:0007669"/>
    <property type="project" value="UniProtKB-KW"/>
</dbReference>
<dbReference type="PANTHER" id="PTHR32401:SF49">
    <property type="entry name" value="OS10G0129200 PROTEIN"/>
    <property type="match status" value="1"/>
</dbReference>
<dbReference type="SUPFAM" id="SSF49899">
    <property type="entry name" value="Concanavalin A-like lectins/glucanases"/>
    <property type="match status" value="1"/>
</dbReference>
<dbReference type="PROSITE" id="PS00308">
    <property type="entry name" value="LECTIN_LEGUME_ALPHA"/>
    <property type="match status" value="1"/>
</dbReference>
<protein>
    <recommendedName>
        <fullName evidence="5">Legume lectin domain-containing protein</fullName>
    </recommendedName>
</protein>
<name>A0AAN7RFB1_TRANT</name>
<sequence length="352" mass="38399">MELHHPRKKLAFTAPIVFFLAMLSVCSALFDNTTFNYSSFDPNSHDFAFEGNVILSNSFIQLTTTTLDEPFGDGLTFFLVPNGTGMPLNSNGGFFGLCSSTDSSPILGDCNGTFDFVAVEFDTFSNEWDPDGPHVGIDINTVISAVTVPWTWNKIVDGGTAQAWISYDSSAKNLSVILGDEHNTSSLYYRVNLSSALPEWVNFGFSATTGTTLEIHKILSWEFNSSLEIADPSIPLPTPPAPTPSPPLSTSPWRIQKNLWAWLYTIPCASVLVLIAVVACLCMRSKKEVSGFENNHGPREFSYRELATATGYFDSNRLIGLGGSGKFYEGYLPGMGSKVAIKKITCISLDCV</sequence>
<dbReference type="InterPro" id="IPR000985">
    <property type="entry name" value="Lectin_LegA_CS"/>
</dbReference>
<dbReference type="AlphaFoldDB" id="A0AAN7RFB1"/>
<keyword evidence="3" id="KW-0472">Membrane</keyword>
<keyword evidence="4" id="KW-0732">Signal</keyword>
<keyword evidence="2" id="KW-0430">Lectin</keyword>
<dbReference type="EMBL" id="JAXQNO010000001">
    <property type="protein sequence ID" value="KAK4804169.1"/>
    <property type="molecule type" value="Genomic_DNA"/>
</dbReference>
<evidence type="ECO:0000313" key="6">
    <source>
        <dbReference type="EMBL" id="KAK4804169.1"/>
    </source>
</evidence>
<comment type="similarity">
    <text evidence="1">Belongs to the leguminous lectin family.</text>
</comment>
<proteinExistence type="inferred from homology"/>
<keyword evidence="7" id="KW-1185">Reference proteome</keyword>
<evidence type="ECO:0000259" key="5">
    <source>
        <dbReference type="Pfam" id="PF00139"/>
    </source>
</evidence>
<keyword evidence="3" id="KW-1133">Transmembrane helix</keyword>
<dbReference type="InterPro" id="IPR050258">
    <property type="entry name" value="Leguminous_Lectin"/>
</dbReference>
<organism evidence="6 7">
    <name type="scientific">Trapa natans</name>
    <name type="common">Water chestnut</name>
    <dbReference type="NCBI Taxonomy" id="22666"/>
    <lineage>
        <taxon>Eukaryota</taxon>
        <taxon>Viridiplantae</taxon>
        <taxon>Streptophyta</taxon>
        <taxon>Embryophyta</taxon>
        <taxon>Tracheophyta</taxon>
        <taxon>Spermatophyta</taxon>
        <taxon>Magnoliopsida</taxon>
        <taxon>eudicotyledons</taxon>
        <taxon>Gunneridae</taxon>
        <taxon>Pentapetalae</taxon>
        <taxon>rosids</taxon>
        <taxon>malvids</taxon>
        <taxon>Myrtales</taxon>
        <taxon>Lythraceae</taxon>
        <taxon>Trapa</taxon>
    </lineage>
</organism>
<dbReference type="InterPro" id="IPR001220">
    <property type="entry name" value="Legume_lectin_dom"/>
</dbReference>
<dbReference type="InterPro" id="IPR011009">
    <property type="entry name" value="Kinase-like_dom_sf"/>
</dbReference>
<dbReference type="SUPFAM" id="SSF56112">
    <property type="entry name" value="Protein kinase-like (PK-like)"/>
    <property type="match status" value="1"/>
</dbReference>
<dbReference type="InterPro" id="IPR013320">
    <property type="entry name" value="ConA-like_dom_sf"/>
</dbReference>
<dbReference type="Gene3D" id="2.60.120.200">
    <property type="match status" value="1"/>
</dbReference>
<gene>
    <name evidence="6" type="ORF">SAY86_003986</name>
</gene>